<organism evidence="1 2">
    <name type="scientific">Streptomyces roseiscleroticus</name>
    <dbReference type="NCBI Taxonomy" id="1972"/>
    <lineage>
        <taxon>Bacteria</taxon>
        <taxon>Bacillati</taxon>
        <taxon>Actinomycetota</taxon>
        <taxon>Actinomycetes</taxon>
        <taxon>Kitasatosporales</taxon>
        <taxon>Streptomycetaceae</taxon>
        <taxon>Streptomyces</taxon>
    </lineage>
</organism>
<keyword evidence="2" id="KW-1185">Reference proteome</keyword>
<protein>
    <recommendedName>
        <fullName evidence="3">KTSC domain-containing protein</fullName>
    </recommendedName>
</protein>
<name>A0ABN3EVE7_9ACTN</name>
<dbReference type="EMBL" id="BAAASN010000014">
    <property type="protein sequence ID" value="GAA2273275.1"/>
    <property type="molecule type" value="Genomic_DNA"/>
</dbReference>
<proteinExistence type="predicted"/>
<sequence>MSVSTSGYNVEAKIRSNSGRGTWTAFFEFDDETGHCHYSHPYQGATAPLFFIEGVQRRLSEAVAA</sequence>
<evidence type="ECO:0008006" key="3">
    <source>
        <dbReference type="Google" id="ProtNLM"/>
    </source>
</evidence>
<reference evidence="1 2" key="1">
    <citation type="journal article" date="2019" name="Int. J. Syst. Evol. Microbiol.">
        <title>The Global Catalogue of Microorganisms (GCM) 10K type strain sequencing project: providing services to taxonomists for standard genome sequencing and annotation.</title>
        <authorList>
            <consortium name="The Broad Institute Genomics Platform"/>
            <consortium name="The Broad Institute Genome Sequencing Center for Infectious Disease"/>
            <person name="Wu L."/>
            <person name="Ma J."/>
        </authorList>
    </citation>
    <scope>NUCLEOTIDE SEQUENCE [LARGE SCALE GENOMIC DNA]</scope>
    <source>
        <strain evidence="1 2">JCM 4823</strain>
    </source>
</reference>
<gene>
    <name evidence="1" type="ORF">GCM10010368_48320</name>
</gene>
<accession>A0ABN3EVE7</accession>
<evidence type="ECO:0000313" key="2">
    <source>
        <dbReference type="Proteomes" id="UP001500442"/>
    </source>
</evidence>
<dbReference type="Proteomes" id="UP001500442">
    <property type="component" value="Unassembled WGS sequence"/>
</dbReference>
<evidence type="ECO:0000313" key="1">
    <source>
        <dbReference type="EMBL" id="GAA2273275.1"/>
    </source>
</evidence>
<comment type="caution">
    <text evidence="1">The sequence shown here is derived from an EMBL/GenBank/DDBJ whole genome shotgun (WGS) entry which is preliminary data.</text>
</comment>